<dbReference type="Pfam" id="PF13671">
    <property type="entry name" value="AAA_33"/>
    <property type="match status" value="1"/>
</dbReference>
<dbReference type="SUPFAM" id="SSF52540">
    <property type="entry name" value="P-loop containing nucleoside triphosphate hydrolases"/>
    <property type="match status" value="1"/>
</dbReference>
<dbReference type="Proteomes" id="UP000275356">
    <property type="component" value="Unassembled WGS sequence"/>
</dbReference>
<keyword evidence="2" id="KW-1185">Reference proteome</keyword>
<evidence type="ECO:0000313" key="1">
    <source>
        <dbReference type="EMBL" id="ROR97520.1"/>
    </source>
</evidence>
<dbReference type="Gene3D" id="3.40.50.300">
    <property type="entry name" value="P-loop containing nucleotide triphosphate hydrolases"/>
    <property type="match status" value="1"/>
</dbReference>
<protein>
    <submittedName>
        <fullName evidence="1">Putative kinase</fullName>
    </submittedName>
</protein>
<reference evidence="1 2" key="1">
    <citation type="submission" date="2018-11" db="EMBL/GenBank/DDBJ databases">
        <title>Sequencing the genomes of 1000 actinobacteria strains.</title>
        <authorList>
            <person name="Klenk H.-P."/>
        </authorList>
    </citation>
    <scope>NUCLEOTIDE SEQUENCE [LARGE SCALE GENOMIC DNA]</scope>
    <source>
        <strain evidence="1 2">DSM 13521</strain>
    </source>
</reference>
<accession>A0A3N2DCL0</accession>
<organism evidence="1 2">
    <name type="scientific">Salana multivorans</name>
    <dbReference type="NCBI Taxonomy" id="120377"/>
    <lineage>
        <taxon>Bacteria</taxon>
        <taxon>Bacillati</taxon>
        <taxon>Actinomycetota</taxon>
        <taxon>Actinomycetes</taxon>
        <taxon>Micrococcales</taxon>
        <taxon>Beutenbergiaceae</taxon>
        <taxon>Salana</taxon>
    </lineage>
</organism>
<dbReference type="InterPro" id="IPR027417">
    <property type="entry name" value="P-loop_NTPase"/>
</dbReference>
<dbReference type="OrthoDB" id="2639622at2"/>
<gene>
    <name evidence="1" type="ORF">EDD28_2119</name>
</gene>
<dbReference type="EMBL" id="RKHQ01000001">
    <property type="protein sequence ID" value="ROR97520.1"/>
    <property type="molecule type" value="Genomic_DNA"/>
</dbReference>
<evidence type="ECO:0000313" key="2">
    <source>
        <dbReference type="Proteomes" id="UP000275356"/>
    </source>
</evidence>
<name>A0A3N2DCL0_9MICO</name>
<sequence length="204" mass="22750">MASARPRPFVRHTDPVSQRPVLHLMVGLPGVGKTTLARRIEAEDRALRLTPDEWMLPLFGHHDPDGKRTVLEGRFIATAYQALRGGLSVVLDLGCWSPHERFAIRDVAERAGARFELHVLEVPEPVRRERAAARQRRDPTAHFPISDAEHDAYLASFQRPGVDELDGRPLPAPPAPFPSWAAWASDNWPSLPRLDQAEGDGSGW</sequence>
<proteinExistence type="predicted"/>
<keyword evidence="1" id="KW-0808">Transferase</keyword>
<dbReference type="AlphaFoldDB" id="A0A3N2DCL0"/>
<dbReference type="GO" id="GO:0016301">
    <property type="term" value="F:kinase activity"/>
    <property type="evidence" value="ECO:0007669"/>
    <property type="project" value="UniProtKB-KW"/>
</dbReference>
<comment type="caution">
    <text evidence="1">The sequence shown here is derived from an EMBL/GenBank/DDBJ whole genome shotgun (WGS) entry which is preliminary data.</text>
</comment>
<keyword evidence="1" id="KW-0418">Kinase</keyword>